<dbReference type="SUPFAM" id="SSF55136">
    <property type="entry name" value="Probable bacterial effector-binding domain"/>
    <property type="match status" value="1"/>
</dbReference>
<dbReference type="InterPro" id="IPR006917">
    <property type="entry name" value="SOUL_heme-bd"/>
</dbReference>
<dbReference type="Gene3D" id="3.20.80.10">
    <property type="entry name" value="Regulatory factor, effector binding domain"/>
    <property type="match status" value="1"/>
</dbReference>
<organism evidence="2 3">
    <name type="scientific">Apatococcus fuscideae</name>
    <dbReference type="NCBI Taxonomy" id="2026836"/>
    <lineage>
        <taxon>Eukaryota</taxon>
        <taxon>Viridiplantae</taxon>
        <taxon>Chlorophyta</taxon>
        <taxon>core chlorophytes</taxon>
        <taxon>Trebouxiophyceae</taxon>
        <taxon>Chlorellales</taxon>
        <taxon>Chlorellaceae</taxon>
        <taxon>Apatococcus</taxon>
    </lineage>
</organism>
<name>A0AAW1RDS4_9CHLO</name>
<protein>
    <recommendedName>
        <fullName evidence="4">SOUL heme-binding protein</fullName>
    </recommendedName>
</protein>
<comment type="similarity">
    <text evidence="1">Belongs to the HEBP family.</text>
</comment>
<comment type="caution">
    <text evidence="2">The sequence shown here is derived from an EMBL/GenBank/DDBJ whole genome shotgun (WGS) entry which is preliminary data.</text>
</comment>
<dbReference type="AlphaFoldDB" id="A0AAW1RDS4"/>
<dbReference type="PANTHER" id="PTHR11220">
    <property type="entry name" value="HEME-BINDING PROTEIN-RELATED"/>
    <property type="match status" value="1"/>
</dbReference>
<dbReference type="InterPro" id="IPR011256">
    <property type="entry name" value="Reg_factor_effector_dom_sf"/>
</dbReference>
<evidence type="ECO:0000256" key="1">
    <source>
        <dbReference type="ARBA" id="ARBA00009817"/>
    </source>
</evidence>
<accession>A0AAW1RDS4</accession>
<sequence>MAAYEIRRYDTFTVAETAMGKTAAGQESGSNPKDSKTEGETAFGRLAGYIFGKNSRKEKMSMTAPVFSHPNGRLQFVMDSSHQDLGSLPQPETDAVQLKSVLGGFFAVKIFSGAAKPEAVKEHEAALRQALRKDGVDIGSDEYLLARYNDPSTMAVQRRNEVLIPIDDFSLW</sequence>
<dbReference type="EMBL" id="JALJOV010002286">
    <property type="protein sequence ID" value="KAK9831916.1"/>
    <property type="molecule type" value="Genomic_DNA"/>
</dbReference>
<reference evidence="2 3" key="1">
    <citation type="journal article" date="2024" name="Nat. Commun.">
        <title>Phylogenomics reveals the evolutionary origins of lichenization in chlorophyte algae.</title>
        <authorList>
            <person name="Puginier C."/>
            <person name="Libourel C."/>
            <person name="Otte J."/>
            <person name="Skaloud P."/>
            <person name="Haon M."/>
            <person name="Grisel S."/>
            <person name="Petersen M."/>
            <person name="Berrin J.G."/>
            <person name="Delaux P.M."/>
            <person name="Dal Grande F."/>
            <person name="Keller J."/>
        </authorList>
    </citation>
    <scope>NUCLEOTIDE SEQUENCE [LARGE SCALE GENOMIC DNA]</scope>
    <source>
        <strain evidence="2 3">SAG 2523</strain>
    </source>
</reference>
<keyword evidence="3" id="KW-1185">Reference proteome</keyword>
<evidence type="ECO:0008006" key="4">
    <source>
        <dbReference type="Google" id="ProtNLM"/>
    </source>
</evidence>
<dbReference type="PANTHER" id="PTHR11220:SF50">
    <property type="entry name" value="SOUL HEME-BINDING FAMILY PROTEIN"/>
    <property type="match status" value="1"/>
</dbReference>
<evidence type="ECO:0000313" key="3">
    <source>
        <dbReference type="Proteomes" id="UP001485043"/>
    </source>
</evidence>
<dbReference type="Pfam" id="PF04832">
    <property type="entry name" value="SOUL"/>
    <property type="match status" value="1"/>
</dbReference>
<dbReference type="Proteomes" id="UP001485043">
    <property type="component" value="Unassembled WGS sequence"/>
</dbReference>
<gene>
    <name evidence="2" type="ORF">WJX84_008421</name>
</gene>
<proteinExistence type="inferred from homology"/>
<evidence type="ECO:0000313" key="2">
    <source>
        <dbReference type="EMBL" id="KAK9831916.1"/>
    </source>
</evidence>